<keyword evidence="2" id="KW-0479">Metal-binding</keyword>
<sequence length="247" mass="25063">MLRALALLALLAAPAQAADFTVFAAASLRDALTEAATVHEASSGDHATLVFAGSSALARQIEAGAPADLFVSANTDWMDTLEQAGRIDPATRADVLGNALVLIGHGSAAPVTPDTLDLPALLGDGRLAMALVNAVPAGIYGRAALESLGQWDAVAPLVAQTDNVRAALALVATGEAPYGIVYATDAAAEPQVSVVMTFPQGSHPPITYPGAVTTDAAQPQAATAFLTWMQTPQAQAIFARHGFTAGG</sequence>
<comment type="similarity">
    <text evidence="1">Belongs to the bacterial solute-binding protein ModA family.</text>
</comment>
<keyword evidence="3 4" id="KW-0732">Signal</keyword>
<evidence type="ECO:0000256" key="1">
    <source>
        <dbReference type="ARBA" id="ARBA00009175"/>
    </source>
</evidence>
<reference evidence="5 6" key="1">
    <citation type="submission" date="2022-10" db="EMBL/GenBank/DDBJ databases">
        <title>Pararhodobacter sp. nov., isolated from marine algae.</title>
        <authorList>
            <person name="Choi B.J."/>
            <person name="Kim J.M."/>
            <person name="Lee J.K."/>
            <person name="Choi D.G."/>
            <person name="Jeon C.O."/>
        </authorList>
    </citation>
    <scope>NUCLEOTIDE SEQUENCE [LARGE SCALE GENOMIC DNA]</scope>
    <source>
        <strain evidence="5 6">ZQ420</strain>
    </source>
</reference>
<evidence type="ECO:0000256" key="2">
    <source>
        <dbReference type="ARBA" id="ARBA00022723"/>
    </source>
</evidence>
<dbReference type="InterPro" id="IPR005950">
    <property type="entry name" value="ModA"/>
</dbReference>
<dbReference type="EMBL" id="JAPDFL010000001">
    <property type="protein sequence ID" value="MCW1931835.1"/>
    <property type="molecule type" value="Genomic_DNA"/>
</dbReference>
<feature type="chain" id="PRO_5046547106" evidence="4">
    <location>
        <begin position="18"/>
        <end position="247"/>
    </location>
</feature>
<comment type="caution">
    <text evidence="5">The sequence shown here is derived from an EMBL/GenBank/DDBJ whole genome shotgun (WGS) entry which is preliminary data.</text>
</comment>
<gene>
    <name evidence="5" type="primary">modA</name>
    <name evidence="5" type="ORF">OKW52_06060</name>
</gene>
<evidence type="ECO:0000256" key="3">
    <source>
        <dbReference type="ARBA" id="ARBA00022729"/>
    </source>
</evidence>
<dbReference type="Gene3D" id="3.40.190.10">
    <property type="entry name" value="Periplasmic binding protein-like II"/>
    <property type="match status" value="2"/>
</dbReference>
<name>A0ABT3GWC6_9RHOB</name>
<dbReference type="PANTHER" id="PTHR30632:SF17">
    <property type="entry name" value="MOLYBDATE-BINDING PROTEIN MODA"/>
    <property type="match status" value="1"/>
</dbReference>
<dbReference type="PIRSF" id="PIRSF004846">
    <property type="entry name" value="ModA"/>
    <property type="match status" value="1"/>
</dbReference>
<dbReference type="SUPFAM" id="SSF53850">
    <property type="entry name" value="Periplasmic binding protein-like II"/>
    <property type="match status" value="1"/>
</dbReference>
<protein>
    <submittedName>
        <fullName evidence="5">Molybdate ABC transporter substrate-binding protein</fullName>
    </submittedName>
</protein>
<dbReference type="Pfam" id="PF13531">
    <property type="entry name" value="SBP_bac_11"/>
    <property type="match status" value="1"/>
</dbReference>
<proteinExistence type="inferred from homology"/>
<feature type="signal peptide" evidence="4">
    <location>
        <begin position="1"/>
        <end position="17"/>
    </location>
</feature>
<organism evidence="5 6">
    <name type="scientific">Pararhodobacter zhoushanensis</name>
    <dbReference type="NCBI Taxonomy" id="2479545"/>
    <lineage>
        <taxon>Bacteria</taxon>
        <taxon>Pseudomonadati</taxon>
        <taxon>Pseudomonadota</taxon>
        <taxon>Alphaproteobacteria</taxon>
        <taxon>Rhodobacterales</taxon>
        <taxon>Paracoccaceae</taxon>
        <taxon>Pararhodobacter</taxon>
    </lineage>
</organism>
<dbReference type="NCBIfam" id="TIGR01256">
    <property type="entry name" value="modA"/>
    <property type="match status" value="1"/>
</dbReference>
<dbReference type="RefSeq" id="WP_264504919.1">
    <property type="nucleotide sequence ID" value="NZ_JAPDFL010000001.1"/>
</dbReference>
<dbReference type="PANTHER" id="PTHR30632">
    <property type="entry name" value="MOLYBDATE-BINDING PERIPLASMIC PROTEIN"/>
    <property type="match status" value="1"/>
</dbReference>
<accession>A0ABT3GWC6</accession>
<evidence type="ECO:0000256" key="4">
    <source>
        <dbReference type="SAM" id="SignalP"/>
    </source>
</evidence>
<evidence type="ECO:0000313" key="5">
    <source>
        <dbReference type="EMBL" id="MCW1931835.1"/>
    </source>
</evidence>
<keyword evidence="6" id="KW-1185">Reference proteome</keyword>
<evidence type="ECO:0000313" key="6">
    <source>
        <dbReference type="Proteomes" id="UP001208938"/>
    </source>
</evidence>
<dbReference type="InterPro" id="IPR050682">
    <property type="entry name" value="ModA/WtpA"/>
</dbReference>
<dbReference type="Proteomes" id="UP001208938">
    <property type="component" value="Unassembled WGS sequence"/>
</dbReference>